<protein>
    <submittedName>
        <fullName evidence="4">ComF family protein</fullName>
    </submittedName>
</protein>
<dbReference type="PANTHER" id="PTHR47505:SF1">
    <property type="entry name" value="DNA UTILIZATION PROTEIN YHGH"/>
    <property type="match status" value="1"/>
</dbReference>
<dbReference type="Pfam" id="PF00156">
    <property type="entry name" value="Pribosyltran"/>
    <property type="match status" value="1"/>
</dbReference>
<accession>A0A7W9BB98</accession>
<evidence type="ECO:0000256" key="1">
    <source>
        <dbReference type="ARBA" id="ARBA00008007"/>
    </source>
</evidence>
<proteinExistence type="inferred from homology"/>
<organism evidence="4 5">
    <name type="scientific">Sphingomonas aerophila</name>
    <dbReference type="NCBI Taxonomy" id="1344948"/>
    <lineage>
        <taxon>Bacteria</taxon>
        <taxon>Pseudomonadati</taxon>
        <taxon>Pseudomonadota</taxon>
        <taxon>Alphaproteobacteria</taxon>
        <taxon>Sphingomonadales</taxon>
        <taxon>Sphingomonadaceae</taxon>
        <taxon>Sphingomonas</taxon>
    </lineage>
</organism>
<dbReference type="InterPro" id="IPR029057">
    <property type="entry name" value="PRTase-like"/>
</dbReference>
<dbReference type="CDD" id="cd06223">
    <property type="entry name" value="PRTases_typeI"/>
    <property type="match status" value="1"/>
</dbReference>
<dbReference type="EMBL" id="JACIJK010000002">
    <property type="protein sequence ID" value="MBB5714025.1"/>
    <property type="molecule type" value="Genomic_DNA"/>
</dbReference>
<comment type="similarity">
    <text evidence="1">Belongs to the ComF/GntX family.</text>
</comment>
<dbReference type="Pfam" id="PF18912">
    <property type="entry name" value="DZR_2"/>
    <property type="match status" value="1"/>
</dbReference>
<sequence>MRGLLVAPAPTGDKGPVNRAAILLARTVVDLALPPRCPGCGAIVTAQHRFCAGCWGELRFLGPPWCAGCNQPFDFDRGDEARCAACLERPPRHAGVRAAVAYGPVARTLALRLKYAGRLGFATAAAQAMARLVPDRAELLVPVPLHRWRLWSRGYNQAGLIASALARASGVPFDPAGLNRKRSTSVLRGLGRRGRARAVAGAFAASDPALIKGRSVVLVDDVYTTGATADACTAALLSAGAASVTILCWARVLPDD</sequence>
<reference evidence="4 5" key="1">
    <citation type="submission" date="2020-08" db="EMBL/GenBank/DDBJ databases">
        <title>Genomic Encyclopedia of Type Strains, Phase IV (KMG-IV): sequencing the most valuable type-strain genomes for metagenomic binning, comparative biology and taxonomic classification.</title>
        <authorList>
            <person name="Goeker M."/>
        </authorList>
    </citation>
    <scope>NUCLEOTIDE SEQUENCE [LARGE SCALE GENOMIC DNA]</scope>
    <source>
        <strain evidence="4 5">DSM 100044</strain>
    </source>
</reference>
<dbReference type="InterPro" id="IPR051910">
    <property type="entry name" value="ComF/GntX_DNA_util-trans"/>
</dbReference>
<name>A0A7W9BB98_9SPHN</name>
<dbReference type="RefSeq" id="WP_184054962.1">
    <property type="nucleotide sequence ID" value="NZ_JACIJK010000002.1"/>
</dbReference>
<dbReference type="InterPro" id="IPR000836">
    <property type="entry name" value="PRTase_dom"/>
</dbReference>
<feature type="domain" description="Double zinc ribbon" evidence="3">
    <location>
        <begin position="28"/>
        <end position="87"/>
    </location>
</feature>
<feature type="domain" description="Phosphoribosyltransferase" evidence="2">
    <location>
        <begin position="197"/>
        <end position="248"/>
    </location>
</feature>
<dbReference type="SUPFAM" id="SSF53271">
    <property type="entry name" value="PRTase-like"/>
    <property type="match status" value="1"/>
</dbReference>
<evidence type="ECO:0000259" key="2">
    <source>
        <dbReference type="Pfam" id="PF00156"/>
    </source>
</evidence>
<dbReference type="AlphaFoldDB" id="A0A7W9BB98"/>
<evidence type="ECO:0000259" key="3">
    <source>
        <dbReference type="Pfam" id="PF18912"/>
    </source>
</evidence>
<evidence type="ECO:0000313" key="5">
    <source>
        <dbReference type="Proteomes" id="UP000546200"/>
    </source>
</evidence>
<keyword evidence="5" id="KW-1185">Reference proteome</keyword>
<dbReference type="InterPro" id="IPR044005">
    <property type="entry name" value="DZR_2"/>
</dbReference>
<dbReference type="Gene3D" id="3.40.50.2020">
    <property type="match status" value="1"/>
</dbReference>
<evidence type="ECO:0000313" key="4">
    <source>
        <dbReference type="EMBL" id="MBB5714025.1"/>
    </source>
</evidence>
<dbReference type="PANTHER" id="PTHR47505">
    <property type="entry name" value="DNA UTILIZATION PROTEIN YHGH"/>
    <property type="match status" value="1"/>
</dbReference>
<comment type="caution">
    <text evidence="4">The sequence shown here is derived from an EMBL/GenBank/DDBJ whole genome shotgun (WGS) entry which is preliminary data.</text>
</comment>
<dbReference type="Proteomes" id="UP000546200">
    <property type="component" value="Unassembled WGS sequence"/>
</dbReference>
<gene>
    <name evidence="4" type="ORF">FHS94_000848</name>
</gene>